<gene>
    <name evidence="2" type="ORF">PHACADRAFT_29834</name>
</gene>
<evidence type="ECO:0000256" key="1">
    <source>
        <dbReference type="SAM" id="MobiDB-lite"/>
    </source>
</evidence>
<dbReference type="Proteomes" id="UP000008370">
    <property type="component" value="Unassembled WGS sequence"/>
</dbReference>
<dbReference type="InParanoid" id="K5UX20"/>
<sequence length="266" mass="29811">MPRATKQENQGPPRPPDMRSIVPRGTRWKMCGRVFRASQAGQPAYACNARVRPGEKLMLHCQKHHGRSKFDGSVPATDCPVAGHDHTDDVLWISPCSWRTLCAKRGVDPHTGAPQRTKHEGPPTSHDAQALPRSSQPPPARRPTRLTPALERAHRPRRPPLPPQDTEREDTRVRVEPPPPLPPLPPSLPATRLPSFRQLLSTLPEEFRRPPSRPHLPSHSAVYAPPVHTPFVVRTGDPWPRPSLCGRFPGTYCLLPECPHARRARR</sequence>
<feature type="compositionally biased region" description="Basic and acidic residues" evidence="1">
    <location>
        <begin position="165"/>
        <end position="175"/>
    </location>
</feature>
<dbReference type="RefSeq" id="XP_007396549.1">
    <property type="nucleotide sequence ID" value="XM_007396487.1"/>
</dbReference>
<protein>
    <submittedName>
        <fullName evidence="2">Uncharacterized protein</fullName>
    </submittedName>
</protein>
<dbReference type="GeneID" id="18919601"/>
<accession>K5UX20</accession>
<dbReference type="KEGG" id="pco:PHACADRAFT_29834"/>
<organism evidence="2 3">
    <name type="scientific">Phanerochaete carnosa (strain HHB-10118-sp)</name>
    <name type="common">White-rot fungus</name>
    <name type="synonym">Peniophora carnosa</name>
    <dbReference type="NCBI Taxonomy" id="650164"/>
    <lineage>
        <taxon>Eukaryota</taxon>
        <taxon>Fungi</taxon>
        <taxon>Dikarya</taxon>
        <taxon>Basidiomycota</taxon>
        <taxon>Agaricomycotina</taxon>
        <taxon>Agaricomycetes</taxon>
        <taxon>Polyporales</taxon>
        <taxon>Phanerochaetaceae</taxon>
        <taxon>Phanerochaete</taxon>
    </lineage>
</organism>
<evidence type="ECO:0000313" key="3">
    <source>
        <dbReference type="Proteomes" id="UP000008370"/>
    </source>
</evidence>
<evidence type="ECO:0000313" key="2">
    <source>
        <dbReference type="EMBL" id="EKM54636.1"/>
    </source>
</evidence>
<dbReference type="HOGENOM" id="CLU_1046259_0_0_1"/>
<feature type="compositionally biased region" description="Pro residues" evidence="1">
    <location>
        <begin position="176"/>
        <end position="188"/>
    </location>
</feature>
<reference evidence="2 3" key="1">
    <citation type="journal article" date="2012" name="BMC Genomics">
        <title>Comparative genomics of the white-rot fungi, Phanerochaete carnosa and P. chrysosporium, to elucidate the genetic basis of the distinct wood types they colonize.</title>
        <authorList>
            <person name="Suzuki H."/>
            <person name="MacDonald J."/>
            <person name="Syed K."/>
            <person name="Salamov A."/>
            <person name="Hori C."/>
            <person name="Aerts A."/>
            <person name="Henrissat B."/>
            <person name="Wiebenga A."/>
            <person name="vanKuyk P.A."/>
            <person name="Barry K."/>
            <person name="Lindquist E."/>
            <person name="LaButti K."/>
            <person name="Lapidus A."/>
            <person name="Lucas S."/>
            <person name="Coutinho P."/>
            <person name="Gong Y."/>
            <person name="Samejima M."/>
            <person name="Mahadevan R."/>
            <person name="Abou-Zaid M."/>
            <person name="de Vries R.P."/>
            <person name="Igarashi K."/>
            <person name="Yadav J.S."/>
            <person name="Grigoriev I.V."/>
            <person name="Master E.R."/>
        </authorList>
    </citation>
    <scope>NUCLEOTIDE SEQUENCE [LARGE SCALE GENOMIC DNA]</scope>
    <source>
        <strain evidence="2 3">HHB-10118-sp</strain>
    </source>
</reference>
<name>K5UX20_PHACS</name>
<dbReference type="EMBL" id="JH930473">
    <property type="protein sequence ID" value="EKM54636.1"/>
    <property type="molecule type" value="Genomic_DNA"/>
</dbReference>
<feature type="region of interest" description="Disordered" evidence="1">
    <location>
        <begin position="1"/>
        <end position="22"/>
    </location>
</feature>
<keyword evidence="3" id="KW-1185">Reference proteome</keyword>
<proteinExistence type="predicted"/>
<dbReference type="AlphaFoldDB" id="K5UX20"/>
<feature type="region of interest" description="Disordered" evidence="1">
    <location>
        <begin position="109"/>
        <end position="191"/>
    </location>
</feature>